<dbReference type="STRING" id="398512.Bccel_4137"/>
<dbReference type="InterPro" id="IPR008969">
    <property type="entry name" value="CarboxyPept-like_regulatory"/>
</dbReference>
<keyword evidence="1" id="KW-0732">Signal</keyword>
<evidence type="ECO:0000256" key="1">
    <source>
        <dbReference type="SAM" id="SignalP"/>
    </source>
</evidence>
<accession>A0A0L6JSS2</accession>
<organism evidence="2 3">
    <name type="scientific">Pseudobacteroides cellulosolvens ATCC 35603 = DSM 2933</name>
    <dbReference type="NCBI Taxonomy" id="398512"/>
    <lineage>
        <taxon>Bacteria</taxon>
        <taxon>Bacillati</taxon>
        <taxon>Bacillota</taxon>
        <taxon>Clostridia</taxon>
        <taxon>Eubacteriales</taxon>
        <taxon>Oscillospiraceae</taxon>
        <taxon>Pseudobacteroides</taxon>
    </lineage>
</organism>
<evidence type="ECO:0000313" key="3">
    <source>
        <dbReference type="Proteomes" id="UP000036923"/>
    </source>
</evidence>
<dbReference type="Gene3D" id="2.60.40.1120">
    <property type="entry name" value="Carboxypeptidase-like, regulatory domain"/>
    <property type="match status" value="1"/>
</dbReference>
<feature type="chain" id="PRO_5005566406" description="Carboxypeptidase regulatory-like domain-containing protein" evidence="1">
    <location>
        <begin position="26"/>
        <end position="84"/>
    </location>
</feature>
<feature type="signal peptide" evidence="1">
    <location>
        <begin position="1"/>
        <end position="25"/>
    </location>
</feature>
<dbReference type="EMBL" id="LGTC01000001">
    <property type="protein sequence ID" value="KNY28863.1"/>
    <property type="molecule type" value="Genomic_DNA"/>
</dbReference>
<dbReference type="RefSeq" id="WP_036937626.1">
    <property type="nucleotide sequence ID" value="NZ_JQKC01000005.1"/>
</dbReference>
<gene>
    <name evidence="2" type="ORF">Bccel_4137</name>
</gene>
<dbReference type="AlphaFoldDB" id="A0A0L6JSS2"/>
<evidence type="ECO:0008006" key="4">
    <source>
        <dbReference type="Google" id="ProtNLM"/>
    </source>
</evidence>
<protein>
    <recommendedName>
        <fullName evidence="4">Carboxypeptidase regulatory-like domain-containing protein</fullName>
    </recommendedName>
</protein>
<keyword evidence="3" id="KW-1185">Reference proteome</keyword>
<dbReference type="SUPFAM" id="SSF49464">
    <property type="entry name" value="Carboxypeptidase regulatory domain-like"/>
    <property type="match status" value="1"/>
</dbReference>
<proteinExistence type="predicted"/>
<sequence length="84" mass="9642" precursor="true">MLKIKKCICILLMFFMLSQFSLVFAEQVVNDVPKYKVNGYIKPDFDINHTNSAIVRSNFIVEIVELQLSTVTDSSGYYEIDCIP</sequence>
<dbReference type="Proteomes" id="UP000036923">
    <property type="component" value="Unassembled WGS sequence"/>
</dbReference>
<reference evidence="3" key="1">
    <citation type="submission" date="2015-07" db="EMBL/GenBank/DDBJ databases">
        <title>Near-Complete Genome Sequence of the Cellulolytic Bacterium Bacteroides (Pseudobacteroides) cellulosolvens ATCC 35603.</title>
        <authorList>
            <person name="Dassa B."/>
            <person name="Utturkar S.M."/>
            <person name="Klingeman D.M."/>
            <person name="Hurt R.A."/>
            <person name="Keller M."/>
            <person name="Xu J."/>
            <person name="Reddy Y.H.K."/>
            <person name="Borovok I."/>
            <person name="Grinberg I.R."/>
            <person name="Lamed R."/>
            <person name="Zhivin O."/>
            <person name="Bayer E.A."/>
            <person name="Brown S.D."/>
        </authorList>
    </citation>
    <scope>NUCLEOTIDE SEQUENCE [LARGE SCALE GENOMIC DNA]</scope>
    <source>
        <strain evidence="3">DSM 2933</strain>
    </source>
</reference>
<name>A0A0L6JSS2_9FIRM</name>
<comment type="caution">
    <text evidence="2">The sequence shown here is derived from an EMBL/GenBank/DDBJ whole genome shotgun (WGS) entry which is preliminary data.</text>
</comment>
<evidence type="ECO:0000313" key="2">
    <source>
        <dbReference type="EMBL" id="KNY28863.1"/>
    </source>
</evidence>